<reference evidence="2" key="1">
    <citation type="journal article" date="2019" name="Int. J. Syst. Evol. Microbiol.">
        <title>The Global Catalogue of Microorganisms (GCM) 10K type strain sequencing project: providing services to taxonomists for standard genome sequencing and annotation.</title>
        <authorList>
            <consortium name="The Broad Institute Genomics Platform"/>
            <consortium name="The Broad Institute Genome Sequencing Center for Infectious Disease"/>
            <person name="Wu L."/>
            <person name="Ma J."/>
        </authorList>
    </citation>
    <scope>NUCLEOTIDE SEQUENCE [LARGE SCALE GENOMIC DNA]</scope>
    <source>
        <strain evidence="2">CGMCC 4.7371</strain>
    </source>
</reference>
<evidence type="ECO:0000313" key="2">
    <source>
        <dbReference type="Proteomes" id="UP000655410"/>
    </source>
</evidence>
<dbReference type="Proteomes" id="UP000655410">
    <property type="component" value="Unassembled WGS sequence"/>
</dbReference>
<proteinExistence type="predicted"/>
<gene>
    <name evidence="1" type="ORF">GCM10011584_31680</name>
</gene>
<dbReference type="EMBL" id="BMNI01000011">
    <property type="protein sequence ID" value="GGO93298.1"/>
    <property type="molecule type" value="Genomic_DNA"/>
</dbReference>
<accession>A0ABQ2NCZ5</accession>
<organism evidence="1 2">
    <name type="scientific">Nocardioides phosphati</name>
    <dbReference type="NCBI Taxonomy" id="1867775"/>
    <lineage>
        <taxon>Bacteria</taxon>
        <taxon>Bacillati</taxon>
        <taxon>Actinomycetota</taxon>
        <taxon>Actinomycetes</taxon>
        <taxon>Propionibacteriales</taxon>
        <taxon>Nocardioidaceae</taxon>
        <taxon>Nocardioides</taxon>
    </lineage>
</organism>
<protein>
    <recommendedName>
        <fullName evidence="3">Cholesterol esterase</fullName>
    </recommendedName>
</protein>
<keyword evidence="2" id="KW-1185">Reference proteome</keyword>
<comment type="caution">
    <text evidence="1">The sequence shown here is derived from an EMBL/GenBank/DDBJ whole genome shotgun (WGS) entry which is preliminary data.</text>
</comment>
<evidence type="ECO:0000313" key="1">
    <source>
        <dbReference type="EMBL" id="GGO93298.1"/>
    </source>
</evidence>
<name>A0ABQ2NCZ5_9ACTN</name>
<dbReference type="InterPro" id="IPR046198">
    <property type="entry name" value="DUF6230"/>
</dbReference>
<evidence type="ECO:0008006" key="3">
    <source>
        <dbReference type="Google" id="ProtNLM"/>
    </source>
</evidence>
<sequence length="215" mass="21753">MPLMLVAFAVMGGMVTLLRQDVLAAVVTYQGTTAKFSSGRVSGQDIGFGMAQVDVAGVGTRNVLAAGFATGTLDGLCVSQVQTLPVIGDVVIKLTAGDGNSTTREISATNVQLDITQLRGSGTGINLDGRVQIGMASQDVTTLAGVDNPLGAPTGTGWWGIDATAGDIFSAKGYLYDAEIGGPISLPGLRISVTPKAAGGTECWSTPGDATPVPH</sequence>
<dbReference type="Pfam" id="PF19741">
    <property type="entry name" value="DUF6230"/>
    <property type="match status" value="1"/>
</dbReference>